<comment type="caution">
    <text evidence="2">The sequence shown here is derived from an EMBL/GenBank/DDBJ whole genome shotgun (WGS) entry which is preliminary data.</text>
</comment>
<dbReference type="EMBL" id="JASCIS010000020">
    <property type="protein sequence ID" value="MDI3420888.1"/>
    <property type="molecule type" value="Genomic_DNA"/>
</dbReference>
<sequence length="116" mass="12688">MPSSPRSDECPPLPCPALPASTALQLSPFHGVRYDARRIGDISATVCPPYDDIGPARVRNLRSRPHHIAQLLHDSAEPASQRRRHGPAAERRRRAASCTRVSDEPVRSGLPDGPTR</sequence>
<gene>
    <name evidence="2" type="ORF">QIT00_20405</name>
</gene>
<dbReference type="Pfam" id="PF06245">
    <property type="entry name" value="DUF1015"/>
    <property type="match status" value="1"/>
</dbReference>
<keyword evidence="3" id="KW-1185">Reference proteome</keyword>
<organism evidence="2 3">
    <name type="scientific">Streptomyces luteolus</name>
    <dbReference type="NCBI Taxonomy" id="3043615"/>
    <lineage>
        <taxon>Bacteria</taxon>
        <taxon>Bacillati</taxon>
        <taxon>Actinomycetota</taxon>
        <taxon>Actinomycetes</taxon>
        <taxon>Kitasatosporales</taxon>
        <taxon>Streptomycetaceae</taxon>
        <taxon>Streptomyces</taxon>
    </lineage>
</organism>
<reference evidence="2 3" key="1">
    <citation type="submission" date="2023-05" db="EMBL/GenBank/DDBJ databases">
        <title>Draft genome sequence of Streptomyces sp. B-S-A12 isolated from a cave soil in Thailand.</title>
        <authorList>
            <person name="Chamroensaksri N."/>
            <person name="Muangham S."/>
        </authorList>
    </citation>
    <scope>NUCLEOTIDE SEQUENCE [LARGE SCALE GENOMIC DNA]</scope>
    <source>
        <strain evidence="2 3">B-S-A12</strain>
    </source>
</reference>
<feature type="region of interest" description="Disordered" evidence="1">
    <location>
        <begin position="66"/>
        <end position="116"/>
    </location>
</feature>
<protein>
    <submittedName>
        <fullName evidence="2">DUF1015 family protein</fullName>
    </submittedName>
</protein>
<name>A0ABT6SZ62_9ACTN</name>
<evidence type="ECO:0000313" key="2">
    <source>
        <dbReference type="EMBL" id="MDI3420888.1"/>
    </source>
</evidence>
<accession>A0ABT6SZ62</accession>
<proteinExistence type="predicted"/>
<evidence type="ECO:0000256" key="1">
    <source>
        <dbReference type="SAM" id="MobiDB-lite"/>
    </source>
</evidence>
<dbReference type="InterPro" id="IPR008323">
    <property type="entry name" value="UCP033563"/>
</dbReference>
<evidence type="ECO:0000313" key="3">
    <source>
        <dbReference type="Proteomes" id="UP001237105"/>
    </source>
</evidence>
<feature type="compositionally biased region" description="Basic residues" evidence="1">
    <location>
        <begin position="81"/>
        <end position="95"/>
    </location>
</feature>
<dbReference type="Proteomes" id="UP001237105">
    <property type="component" value="Unassembled WGS sequence"/>
</dbReference>